<evidence type="ECO:0000256" key="3">
    <source>
        <dbReference type="ARBA" id="ARBA00012991"/>
    </source>
</evidence>
<evidence type="ECO:0000256" key="7">
    <source>
        <dbReference type="ARBA" id="ARBA00049197"/>
    </source>
</evidence>
<dbReference type="GO" id="GO:0008442">
    <property type="term" value="F:3-hydroxyisobutyrate dehydrogenase activity"/>
    <property type="evidence" value="ECO:0007669"/>
    <property type="project" value="UniProtKB-EC"/>
</dbReference>
<dbReference type="SUPFAM" id="SSF48179">
    <property type="entry name" value="6-phosphogluconate dehydrogenase C-terminal domain-like"/>
    <property type="match status" value="1"/>
</dbReference>
<reference evidence="10" key="2">
    <citation type="submission" date="2014-03" db="EMBL/GenBank/DDBJ databases">
        <authorList>
            <person name="Genoscope - CEA"/>
        </authorList>
    </citation>
    <scope>NUCLEOTIDE SEQUENCE</scope>
</reference>
<dbReference type="InterPro" id="IPR029154">
    <property type="entry name" value="HIBADH-like_NADP-bd"/>
</dbReference>
<evidence type="ECO:0000256" key="4">
    <source>
        <dbReference type="ARBA" id="ARBA00022456"/>
    </source>
</evidence>
<comment type="catalytic activity">
    <reaction evidence="7">
        <text>3-hydroxy-2-methylpropanoate + NAD(+) = 2-methyl-3-oxopropanoate + NADH + H(+)</text>
        <dbReference type="Rhea" id="RHEA:17681"/>
        <dbReference type="ChEBI" id="CHEBI:11805"/>
        <dbReference type="ChEBI" id="CHEBI:15378"/>
        <dbReference type="ChEBI" id="CHEBI:57540"/>
        <dbReference type="ChEBI" id="CHEBI:57700"/>
        <dbReference type="ChEBI" id="CHEBI:57945"/>
        <dbReference type="EC" id="1.1.1.31"/>
    </reaction>
</comment>
<accession>A0A060YFA3</accession>
<dbReference type="EMBL" id="FR910503">
    <property type="protein sequence ID" value="CDQ90416.1"/>
    <property type="molecule type" value="Genomic_DNA"/>
</dbReference>
<evidence type="ECO:0000259" key="8">
    <source>
        <dbReference type="Pfam" id="PF03446"/>
    </source>
</evidence>
<dbReference type="STRING" id="8022.A0A060YFA3"/>
<feature type="domain" description="3-hydroxyisobutyrate dehydrogenase-like NAD-binding" evidence="9">
    <location>
        <begin position="85"/>
        <end position="211"/>
    </location>
</feature>
<dbReference type="InterPro" id="IPR013328">
    <property type="entry name" value="6PGD_dom2"/>
</dbReference>
<dbReference type="Pfam" id="PF14833">
    <property type="entry name" value="NAD_binding_11"/>
    <property type="match status" value="1"/>
</dbReference>
<evidence type="ECO:0000256" key="6">
    <source>
        <dbReference type="ARBA" id="ARBA00023027"/>
    </source>
</evidence>
<dbReference type="Pfam" id="PF03446">
    <property type="entry name" value="NAD_binding_2"/>
    <property type="match status" value="1"/>
</dbReference>
<keyword evidence="4" id="KW-0101">Branched-chain amino acid catabolism</keyword>
<dbReference type="FunFam" id="1.10.1040.10:FF:000006">
    <property type="entry name" value="3-hydroxyisobutyrate dehydrogenase"/>
    <property type="match status" value="1"/>
</dbReference>
<sequence>MIRETEVPKVKNKFHYWTAFMFYTDVSVYRSTLVCSDHVLSVVGVGAASLAKLTFMVGGVEEEYTAAQELLTCMGANVVYCGQVGTGQAAKICNNMLLAIGMIGTAETMNLGIRLGLDPKLLAQILNMSSGRCWSSDSYNPVPGVMEGVPSGNNYQGGFGTTLMAKDLGLAQHTATNTKTPVPLGSLAHQIYRVMCARGYANKDFSSVFQFLREQEEEPEKKGD</sequence>
<reference evidence="10" key="1">
    <citation type="journal article" date="2014" name="Nat. Commun.">
        <title>The rainbow trout genome provides novel insights into evolution after whole-genome duplication in vertebrates.</title>
        <authorList>
            <person name="Berthelot C."/>
            <person name="Brunet F."/>
            <person name="Chalopin D."/>
            <person name="Juanchich A."/>
            <person name="Bernard M."/>
            <person name="Noel B."/>
            <person name="Bento P."/>
            <person name="Da Silva C."/>
            <person name="Labadie K."/>
            <person name="Alberti A."/>
            <person name="Aury J.M."/>
            <person name="Louis A."/>
            <person name="Dehais P."/>
            <person name="Bardou P."/>
            <person name="Montfort J."/>
            <person name="Klopp C."/>
            <person name="Cabau C."/>
            <person name="Gaspin C."/>
            <person name="Thorgaard G.H."/>
            <person name="Boussaha M."/>
            <person name="Quillet E."/>
            <person name="Guyomard R."/>
            <person name="Galiana D."/>
            <person name="Bobe J."/>
            <person name="Volff J.N."/>
            <person name="Genet C."/>
            <person name="Wincker P."/>
            <person name="Jaillon O."/>
            <person name="Roest Crollius H."/>
            <person name="Guiguen Y."/>
        </authorList>
    </citation>
    <scope>NUCLEOTIDE SEQUENCE [LARGE SCALE GENOMIC DNA]</scope>
</reference>
<keyword evidence="6" id="KW-0520">NAD</keyword>
<comment type="similarity">
    <text evidence="2">Belongs to the HIBADH-related family. 3-hydroxyisobutyrate dehydrogenase subfamily.</text>
</comment>
<evidence type="ECO:0000256" key="5">
    <source>
        <dbReference type="ARBA" id="ARBA00023002"/>
    </source>
</evidence>
<comment type="pathway">
    <text evidence="1">Amino-acid degradation; L-valine degradation.</text>
</comment>
<feature type="domain" description="6-phosphogluconate dehydrogenase NADP-binding" evidence="8">
    <location>
        <begin position="44"/>
        <end position="82"/>
    </location>
</feature>
<evidence type="ECO:0000259" key="9">
    <source>
        <dbReference type="Pfam" id="PF14833"/>
    </source>
</evidence>
<evidence type="ECO:0000313" key="10">
    <source>
        <dbReference type="EMBL" id="CDQ90416.1"/>
    </source>
</evidence>
<dbReference type="Proteomes" id="UP000193380">
    <property type="component" value="Unassembled WGS sequence"/>
</dbReference>
<dbReference type="GO" id="GO:0051287">
    <property type="term" value="F:NAD binding"/>
    <property type="evidence" value="ECO:0007669"/>
    <property type="project" value="InterPro"/>
</dbReference>
<dbReference type="PANTHER" id="PTHR22981:SF83">
    <property type="entry name" value="3-HYDROXYISOBUTYRATE DEHYDROGENASE"/>
    <property type="match status" value="1"/>
</dbReference>
<dbReference type="PaxDb" id="8022-A0A060YFA3"/>
<name>A0A060YFA3_ONCMY</name>
<dbReference type="PANTHER" id="PTHR22981">
    <property type="entry name" value="3-HYDROXYISOBUTYRATE DEHYDROGENASE-RELATED"/>
    <property type="match status" value="1"/>
</dbReference>
<dbReference type="InterPro" id="IPR006115">
    <property type="entry name" value="6PGDH_NADP-bd"/>
</dbReference>
<dbReference type="Gene3D" id="3.40.50.720">
    <property type="entry name" value="NAD(P)-binding Rossmann-like Domain"/>
    <property type="match status" value="1"/>
</dbReference>
<protein>
    <recommendedName>
        <fullName evidence="3">3-hydroxyisobutyrate dehydrogenase</fullName>
        <ecNumber evidence="3">1.1.1.31</ecNumber>
    </recommendedName>
</protein>
<evidence type="ECO:0000256" key="2">
    <source>
        <dbReference type="ARBA" id="ARBA00006013"/>
    </source>
</evidence>
<dbReference type="Gene3D" id="1.10.1040.10">
    <property type="entry name" value="N-(1-d-carboxylethyl)-l-norvaline Dehydrogenase, domain 2"/>
    <property type="match status" value="1"/>
</dbReference>
<keyword evidence="5" id="KW-0560">Oxidoreductase</keyword>
<dbReference type="GO" id="GO:0005739">
    <property type="term" value="C:mitochondrion"/>
    <property type="evidence" value="ECO:0007669"/>
    <property type="project" value="TreeGrafter"/>
</dbReference>
<gene>
    <name evidence="10" type="ORF">GSONMT00061237001</name>
</gene>
<dbReference type="AlphaFoldDB" id="A0A060YFA3"/>
<dbReference type="GO" id="GO:0006574">
    <property type="term" value="P:L-valine catabolic process"/>
    <property type="evidence" value="ECO:0007669"/>
    <property type="project" value="TreeGrafter"/>
</dbReference>
<dbReference type="InterPro" id="IPR008927">
    <property type="entry name" value="6-PGluconate_DH-like_C_sf"/>
</dbReference>
<evidence type="ECO:0000313" key="11">
    <source>
        <dbReference type="Proteomes" id="UP000193380"/>
    </source>
</evidence>
<dbReference type="GO" id="GO:0050661">
    <property type="term" value="F:NADP binding"/>
    <property type="evidence" value="ECO:0007669"/>
    <property type="project" value="InterPro"/>
</dbReference>
<dbReference type="EC" id="1.1.1.31" evidence="3"/>
<evidence type="ECO:0000256" key="1">
    <source>
        <dbReference type="ARBA" id="ARBA00005109"/>
    </source>
</evidence>
<proteinExistence type="inferred from homology"/>
<organism evidence="10 11">
    <name type="scientific">Oncorhynchus mykiss</name>
    <name type="common">Rainbow trout</name>
    <name type="synonym">Salmo gairdneri</name>
    <dbReference type="NCBI Taxonomy" id="8022"/>
    <lineage>
        <taxon>Eukaryota</taxon>
        <taxon>Metazoa</taxon>
        <taxon>Chordata</taxon>
        <taxon>Craniata</taxon>
        <taxon>Vertebrata</taxon>
        <taxon>Euteleostomi</taxon>
        <taxon>Actinopterygii</taxon>
        <taxon>Neopterygii</taxon>
        <taxon>Teleostei</taxon>
        <taxon>Protacanthopterygii</taxon>
        <taxon>Salmoniformes</taxon>
        <taxon>Salmonidae</taxon>
        <taxon>Salmoninae</taxon>
        <taxon>Oncorhynchus</taxon>
    </lineage>
</organism>